<dbReference type="AlphaFoldDB" id="A0A183EI70"/>
<keyword evidence="3" id="KW-1185">Reference proteome</keyword>
<evidence type="ECO:0000256" key="1">
    <source>
        <dbReference type="SAM" id="SignalP"/>
    </source>
</evidence>
<feature type="signal peptide" evidence="1">
    <location>
        <begin position="1"/>
        <end position="25"/>
    </location>
</feature>
<name>A0A183EI70_9BILA</name>
<organism evidence="4">
    <name type="scientific">Gongylonema pulchrum</name>
    <dbReference type="NCBI Taxonomy" id="637853"/>
    <lineage>
        <taxon>Eukaryota</taxon>
        <taxon>Metazoa</taxon>
        <taxon>Ecdysozoa</taxon>
        <taxon>Nematoda</taxon>
        <taxon>Chromadorea</taxon>
        <taxon>Rhabditida</taxon>
        <taxon>Spirurina</taxon>
        <taxon>Spiruromorpha</taxon>
        <taxon>Spiruroidea</taxon>
        <taxon>Gongylonematidae</taxon>
        <taxon>Gongylonema</taxon>
    </lineage>
</organism>
<accession>A0A183EI70</accession>
<keyword evidence="1" id="KW-0732">Signal</keyword>
<evidence type="ECO:0000313" key="4">
    <source>
        <dbReference type="WBParaSite" id="GPUH_0002068601-mRNA-1"/>
    </source>
</evidence>
<sequence>MEYGDIRKLILCILAVISLFIVSAADVRGNINATQRTPTSMGSNDLFVHVQTGETLSIVIGNDVQHITGPATVRMVNQAGMSPSALPLHVPPGHMVQQMVDEQGVLRHLILSPEATPTSRLIPPAPPPATIGTNAPPHGSNIAAPLKPFTHGSPSPPIVPPYPPPIPPYPLHNNADFVEDGVRKNWIPHGKKFDGAHMIQVPAGNGDDHVSSVNNNLLRIFSLGKQ</sequence>
<reference evidence="2 3" key="2">
    <citation type="submission" date="2018-11" db="EMBL/GenBank/DDBJ databases">
        <authorList>
            <consortium name="Pathogen Informatics"/>
        </authorList>
    </citation>
    <scope>NUCLEOTIDE SEQUENCE [LARGE SCALE GENOMIC DNA]</scope>
</reference>
<proteinExistence type="predicted"/>
<evidence type="ECO:0000313" key="3">
    <source>
        <dbReference type="Proteomes" id="UP000271098"/>
    </source>
</evidence>
<dbReference type="OrthoDB" id="443915at2759"/>
<protein>
    <submittedName>
        <fullName evidence="4">AMIN domain-containing protein</fullName>
    </submittedName>
</protein>
<evidence type="ECO:0000313" key="2">
    <source>
        <dbReference type="EMBL" id="VDN36519.1"/>
    </source>
</evidence>
<dbReference type="WBParaSite" id="GPUH_0002068601-mRNA-1">
    <property type="protein sequence ID" value="GPUH_0002068601-mRNA-1"/>
    <property type="gene ID" value="GPUH_0002068601"/>
</dbReference>
<dbReference type="Proteomes" id="UP000271098">
    <property type="component" value="Unassembled WGS sequence"/>
</dbReference>
<dbReference type="EMBL" id="UYRT01090852">
    <property type="protein sequence ID" value="VDN36519.1"/>
    <property type="molecule type" value="Genomic_DNA"/>
</dbReference>
<feature type="chain" id="PRO_5043139171" evidence="1">
    <location>
        <begin position="26"/>
        <end position="226"/>
    </location>
</feature>
<gene>
    <name evidence="2" type="ORF">GPUH_LOCUS20662</name>
</gene>
<reference evidence="4" key="1">
    <citation type="submission" date="2016-06" db="UniProtKB">
        <authorList>
            <consortium name="WormBaseParasite"/>
        </authorList>
    </citation>
    <scope>IDENTIFICATION</scope>
</reference>